<accession>A0A146FXU5</accession>
<dbReference type="VEuPathDB" id="FungiDB:ASPFODRAFT_210665"/>
<dbReference type="PANTHER" id="PTHR10996:SF281">
    <property type="entry name" value="D-ISOMER SPECIFIC 2-HYDROXYACID DEHYDROGENASE NAD-BINDING DOMAIN-CONTAINING PROTEIN-RELATED"/>
    <property type="match status" value="1"/>
</dbReference>
<dbReference type="GO" id="GO:0016618">
    <property type="term" value="F:hydroxypyruvate reductase [NAD(P)H] activity"/>
    <property type="evidence" value="ECO:0007669"/>
    <property type="project" value="TreeGrafter"/>
</dbReference>
<keyword evidence="1" id="KW-0560">Oxidoreductase</keyword>
<reference evidence="3" key="4">
    <citation type="submission" date="2021-02" db="EMBL/GenBank/DDBJ databases">
        <title>Aspergillus luchuensis mut. kawachii IFO 4304 genome sequence.</title>
        <authorList>
            <person name="Mori K."/>
            <person name="Kadooka C."/>
            <person name="Goto M."/>
            <person name="Futagami T."/>
        </authorList>
    </citation>
    <scope>NUCLEOTIDE SEQUENCE</scope>
    <source>
        <strain evidence="3">IFO 4308</strain>
    </source>
</reference>
<dbReference type="InterPro" id="IPR036291">
    <property type="entry name" value="NAD(P)-bd_dom_sf"/>
</dbReference>
<dbReference type="Proteomes" id="UP000075230">
    <property type="component" value="Unassembled WGS sequence"/>
</dbReference>
<gene>
    <name evidence="3" type="ORF">AKAW2_50887S</name>
    <name evidence="4" type="ORF">RIB2604_03101350</name>
</gene>
<dbReference type="InterPro" id="IPR006140">
    <property type="entry name" value="D-isomer_DH_NAD-bd"/>
</dbReference>
<sequence length="284" mass="31669">MSKPRVLHIGDPIKYNHDIYARFASQFEIIRPSTEERARDAFKQALKERRWGDFDAIFRPFWNTGGEMGRWDEELISLLPSSVKIVASAGAGYDWVDVDVFAKYGILYCNGAAASSESVADMALLLILSVFRNLRWSHSAAHSINSSQFLDAHTNSPLTARNPSTQVLGIIGLGQIGYTIARKVHAAFGMKILYHDIIRKEQRVETEVGAEYVSSLEEMLGRVDCVVVATPFAGRVLMDREMFGKMKRGSRFVNVARGGLVDEEALVEAVEWEVEWGGDGCSCE</sequence>
<keyword evidence="6" id="KW-1185">Reference proteome</keyword>
<reference evidence="4 5" key="1">
    <citation type="journal article" date="2016" name="DNA Res.">
        <title>Genome sequence of Aspergillus luchuensis NBRC 4314.</title>
        <authorList>
            <person name="Yamada O."/>
            <person name="Machida M."/>
            <person name="Hosoyama A."/>
            <person name="Goto M."/>
            <person name="Takahashi T."/>
            <person name="Futagami T."/>
            <person name="Yamagata Y."/>
            <person name="Takeuchi M."/>
            <person name="Kobayashi T."/>
            <person name="Koike H."/>
            <person name="Abe K."/>
            <person name="Asai K."/>
            <person name="Arita M."/>
            <person name="Fujita N."/>
            <person name="Fukuda K."/>
            <person name="Higa K."/>
            <person name="Horikawa H."/>
            <person name="Ishikawa T."/>
            <person name="Jinno K."/>
            <person name="Kato Y."/>
            <person name="Kirimura K."/>
            <person name="Mizutani O."/>
            <person name="Nakasone K."/>
            <person name="Sano M."/>
            <person name="Shiraishi Y."/>
            <person name="Tsukahara M."/>
            <person name="Gomi K."/>
        </authorList>
    </citation>
    <scope>NUCLEOTIDE SEQUENCE [LARGE SCALE GENOMIC DNA]</scope>
    <source>
        <strain evidence="4 5">RIB 2604</strain>
    </source>
</reference>
<evidence type="ECO:0000313" key="5">
    <source>
        <dbReference type="Proteomes" id="UP000075230"/>
    </source>
</evidence>
<dbReference type="Gene3D" id="3.40.50.720">
    <property type="entry name" value="NAD(P)-binding Rossmann-like Domain"/>
    <property type="match status" value="2"/>
</dbReference>
<dbReference type="CDD" id="cd12168">
    <property type="entry name" value="Mand_dh_like"/>
    <property type="match status" value="1"/>
</dbReference>
<evidence type="ECO:0000313" key="3">
    <source>
        <dbReference type="EMBL" id="BCS00546.1"/>
    </source>
</evidence>
<protein>
    <submittedName>
        <fullName evidence="4">D-mandelate dehydrogenase</fullName>
    </submittedName>
</protein>
<dbReference type="RefSeq" id="XP_041544308.1">
    <property type="nucleotide sequence ID" value="XM_041690754.1"/>
</dbReference>
<dbReference type="InterPro" id="IPR029752">
    <property type="entry name" value="D-isomer_DH_CS1"/>
</dbReference>
<dbReference type="Pfam" id="PF02826">
    <property type="entry name" value="2-Hacid_dh_C"/>
    <property type="match status" value="1"/>
</dbReference>
<proteinExistence type="predicted"/>
<dbReference type="SUPFAM" id="SSF52283">
    <property type="entry name" value="Formate/glycerate dehydrogenase catalytic domain-like"/>
    <property type="match status" value="1"/>
</dbReference>
<dbReference type="GO" id="GO:0005829">
    <property type="term" value="C:cytosol"/>
    <property type="evidence" value="ECO:0007669"/>
    <property type="project" value="TreeGrafter"/>
</dbReference>
<dbReference type="InterPro" id="IPR050223">
    <property type="entry name" value="D-isomer_2-hydroxyacid_DH"/>
</dbReference>
<evidence type="ECO:0000259" key="2">
    <source>
        <dbReference type="Pfam" id="PF02826"/>
    </source>
</evidence>
<feature type="domain" description="D-isomer specific 2-hydroxyacid dehydrogenase NAD-binding" evidence="2">
    <location>
        <begin position="126"/>
        <end position="271"/>
    </location>
</feature>
<dbReference type="PROSITE" id="PS00065">
    <property type="entry name" value="D_2_HYDROXYACID_DH_1"/>
    <property type="match status" value="1"/>
</dbReference>
<dbReference type="PANTHER" id="PTHR10996">
    <property type="entry name" value="2-HYDROXYACID DEHYDROGENASE-RELATED"/>
    <property type="match status" value="1"/>
</dbReference>
<dbReference type="KEGG" id="aluc:AKAW2_50887S"/>
<evidence type="ECO:0000313" key="6">
    <source>
        <dbReference type="Proteomes" id="UP000661280"/>
    </source>
</evidence>
<evidence type="ECO:0000256" key="1">
    <source>
        <dbReference type="ARBA" id="ARBA00023002"/>
    </source>
</evidence>
<dbReference type="AlphaFoldDB" id="A0A146FXU5"/>
<dbReference type="InterPro" id="IPR029753">
    <property type="entry name" value="D-isomer_DH_CS"/>
</dbReference>
<dbReference type="FunFam" id="3.40.50.720:FF:000234">
    <property type="entry name" value="2-hydroxyacid dehydrogenase, putative"/>
    <property type="match status" value="1"/>
</dbReference>
<reference evidence="3" key="3">
    <citation type="submission" date="2021-01" db="EMBL/GenBank/DDBJ databases">
        <authorList>
            <consortium name="Aspergillus luchuensis mut. kawachii IFO 4304 genome sequencing consortium"/>
            <person name="Kazuki M."/>
            <person name="Futagami T."/>
        </authorList>
    </citation>
    <scope>NUCLEOTIDE SEQUENCE</scope>
    <source>
        <strain evidence="3">IFO 4308</strain>
    </source>
</reference>
<dbReference type="PROSITE" id="PS00671">
    <property type="entry name" value="D_2_HYDROXYACID_DH_3"/>
    <property type="match status" value="1"/>
</dbReference>
<dbReference type="EMBL" id="BCWF01000030">
    <property type="protein sequence ID" value="GAT29802.1"/>
    <property type="molecule type" value="Genomic_DNA"/>
</dbReference>
<dbReference type="GeneID" id="64961867"/>
<name>A0A146FXU5_ASPKA</name>
<dbReference type="SUPFAM" id="SSF51735">
    <property type="entry name" value="NAD(P)-binding Rossmann-fold domains"/>
    <property type="match status" value="1"/>
</dbReference>
<reference evidence="5" key="2">
    <citation type="submission" date="2016-02" db="EMBL/GenBank/DDBJ databases">
        <title>Genome sequencing of Aspergillus luchuensis NBRC 4314.</title>
        <authorList>
            <person name="Yamada O."/>
        </authorList>
    </citation>
    <scope>NUCLEOTIDE SEQUENCE [LARGE SCALE GENOMIC DNA]</scope>
    <source>
        <strain evidence="5">RIB 2604</strain>
    </source>
</reference>
<dbReference type="OrthoDB" id="9991913at2759"/>
<dbReference type="GO" id="GO:0030267">
    <property type="term" value="F:glyoxylate reductase (NADPH) activity"/>
    <property type="evidence" value="ECO:0007669"/>
    <property type="project" value="TreeGrafter"/>
</dbReference>
<dbReference type="Proteomes" id="UP000661280">
    <property type="component" value="Chromosome 5"/>
</dbReference>
<evidence type="ECO:0000313" key="4">
    <source>
        <dbReference type="EMBL" id="GAT29802.1"/>
    </source>
</evidence>
<dbReference type="GO" id="GO:0051287">
    <property type="term" value="F:NAD binding"/>
    <property type="evidence" value="ECO:0007669"/>
    <property type="project" value="InterPro"/>
</dbReference>
<dbReference type="EMBL" id="AP024429">
    <property type="protein sequence ID" value="BCS00546.1"/>
    <property type="molecule type" value="Genomic_DNA"/>
</dbReference>
<organism evidence="4 5">
    <name type="scientific">Aspergillus kawachii</name>
    <name type="common">White koji mold</name>
    <name type="synonym">Aspergillus awamori var. kawachi</name>
    <dbReference type="NCBI Taxonomy" id="1069201"/>
    <lineage>
        <taxon>Eukaryota</taxon>
        <taxon>Fungi</taxon>
        <taxon>Dikarya</taxon>
        <taxon>Ascomycota</taxon>
        <taxon>Pezizomycotina</taxon>
        <taxon>Eurotiomycetes</taxon>
        <taxon>Eurotiomycetidae</taxon>
        <taxon>Eurotiales</taxon>
        <taxon>Aspergillaceae</taxon>
        <taxon>Aspergillus</taxon>
        <taxon>Aspergillus subgen. Circumdati</taxon>
    </lineage>
</organism>